<dbReference type="EMBL" id="RYZI01000745">
    <property type="protein sequence ID" value="RWA03595.1"/>
    <property type="molecule type" value="Genomic_DNA"/>
</dbReference>
<dbReference type="PANTHER" id="PTHR35043">
    <property type="entry name" value="TRANSCRIPTION FACTOR DOMAIN-CONTAINING PROTEIN"/>
    <property type="match status" value="1"/>
</dbReference>
<name>A0A439CN47_9PEZI</name>
<gene>
    <name evidence="1" type="ORF">EKO27_g11510</name>
</gene>
<proteinExistence type="predicted"/>
<dbReference type="Proteomes" id="UP000286045">
    <property type="component" value="Unassembled WGS sequence"/>
</dbReference>
<organism evidence="1 2">
    <name type="scientific">Xylaria grammica</name>
    <dbReference type="NCBI Taxonomy" id="363999"/>
    <lineage>
        <taxon>Eukaryota</taxon>
        <taxon>Fungi</taxon>
        <taxon>Dikarya</taxon>
        <taxon>Ascomycota</taxon>
        <taxon>Pezizomycotina</taxon>
        <taxon>Sordariomycetes</taxon>
        <taxon>Xylariomycetidae</taxon>
        <taxon>Xylariales</taxon>
        <taxon>Xylariaceae</taxon>
        <taxon>Xylaria</taxon>
    </lineage>
</organism>
<sequence>MMRGGGSLLKQAERGSTCYNPTGLSTTLKAISPVTISPAPTPAISTMTPWVTSLACSISPVMPRSQARRGPTITQMEIAYEAPITREDARRCGSTPPYYIIESTRSGERRLGRDNVMLPDQRPTLNNPSQSRTKNVAAIDRIQTGAPHDPKYQALAMDSIVGWQAGPTDRGTLTLVYSCLITIFACTWTVLHLNVPAINDGPWKLAMRKAKWMAITVLFPEFIFSKAICDLRLALHDLREFDKQARGRYKSKLT</sequence>
<keyword evidence="2" id="KW-1185">Reference proteome</keyword>
<dbReference type="AlphaFoldDB" id="A0A439CN47"/>
<dbReference type="PANTHER" id="PTHR35043:SF8">
    <property type="entry name" value="DUF4220 DOMAIN-CONTAINING PROTEIN"/>
    <property type="match status" value="1"/>
</dbReference>
<protein>
    <submittedName>
        <fullName evidence="1">Uncharacterized protein</fullName>
    </submittedName>
</protein>
<reference evidence="1 2" key="1">
    <citation type="submission" date="2018-12" db="EMBL/GenBank/DDBJ databases">
        <title>Draft genome sequence of Xylaria grammica IHI A82.</title>
        <authorList>
            <person name="Buettner E."/>
            <person name="Kellner H."/>
        </authorList>
    </citation>
    <scope>NUCLEOTIDE SEQUENCE [LARGE SCALE GENOMIC DNA]</scope>
    <source>
        <strain evidence="1 2">IHI A82</strain>
    </source>
</reference>
<comment type="caution">
    <text evidence="1">The sequence shown here is derived from an EMBL/GenBank/DDBJ whole genome shotgun (WGS) entry which is preliminary data.</text>
</comment>
<evidence type="ECO:0000313" key="1">
    <source>
        <dbReference type="EMBL" id="RWA03595.1"/>
    </source>
</evidence>
<evidence type="ECO:0000313" key="2">
    <source>
        <dbReference type="Proteomes" id="UP000286045"/>
    </source>
</evidence>
<accession>A0A439CN47</accession>
<dbReference type="STRING" id="363999.A0A439CN47"/>